<dbReference type="EMBL" id="JAGKQM010000014">
    <property type="protein sequence ID" value="KAH0886672.1"/>
    <property type="molecule type" value="Genomic_DNA"/>
</dbReference>
<evidence type="ECO:0000256" key="5">
    <source>
        <dbReference type="ARBA" id="ARBA00023136"/>
    </source>
</evidence>
<comment type="subcellular location">
    <subcellularLocation>
        <location evidence="1">Membrane</location>
    </subcellularLocation>
</comment>
<gene>
    <name evidence="8" type="ORF">HID58_062768</name>
</gene>
<evidence type="ECO:0000313" key="9">
    <source>
        <dbReference type="Proteomes" id="UP000824890"/>
    </source>
</evidence>
<evidence type="ECO:0000256" key="3">
    <source>
        <dbReference type="ARBA" id="ARBA00022729"/>
    </source>
</evidence>
<keyword evidence="3" id="KW-0732">Signal</keyword>
<evidence type="ECO:0000256" key="4">
    <source>
        <dbReference type="ARBA" id="ARBA00022737"/>
    </source>
</evidence>
<dbReference type="SUPFAM" id="SSF52058">
    <property type="entry name" value="L domain-like"/>
    <property type="match status" value="1"/>
</dbReference>
<dbReference type="Pfam" id="PF13855">
    <property type="entry name" value="LRR_8"/>
    <property type="match status" value="1"/>
</dbReference>
<feature type="domain" description="Disease resistance R13L4/SHOC-2-like LRR" evidence="7">
    <location>
        <begin position="48"/>
        <end position="147"/>
    </location>
</feature>
<keyword evidence="6" id="KW-0325">Glycoprotein</keyword>
<organism evidence="8 9">
    <name type="scientific">Brassica napus</name>
    <name type="common">Rape</name>
    <dbReference type="NCBI Taxonomy" id="3708"/>
    <lineage>
        <taxon>Eukaryota</taxon>
        <taxon>Viridiplantae</taxon>
        <taxon>Streptophyta</taxon>
        <taxon>Embryophyta</taxon>
        <taxon>Tracheophyta</taxon>
        <taxon>Spermatophyta</taxon>
        <taxon>Magnoliopsida</taxon>
        <taxon>eudicotyledons</taxon>
        <taxon>Gunneridae</taxon>
        <taxon>Pentapetalae</taxon>
        <taxon>rosids</taxon>
        <taxon>malvids</taxon>
        <taxon>Brassicales</taxon>
        <taxon>Brassicaceae</taxon>
        <taxon>Brassiceae</taxon>
        <taxon>Brassica</taxon>
    </lineage>
</organism>
<dbReference type="Pfam" id="PF00560">
    <property type="entry name" value="LRR_1"/>
    <property type="match status" value="4"/>
</dbReference>
<feature type="domain" description="Disease resistance R13L4/SHOC-2-like LRR" evidence="7">
    <location>
        <begin position="157"/>
        <end position="244"/>
    </location>
</feature>
<dbReference type="InterPro" id="IPR032675">
    <property type="entry name" value="LRR_dom_sf"/>
</dbReference>
<evidence type="ECO:0000259" key="7">
    <source>
        <dbReference type="Pfam" id="PF23598"/>
    </source>
</evidence>
<dbReference type="Proteomes" id="UP000824890">
    <property type="component" value="Unassembled WGS sequence"/>
</dbReference>
<protein>
    <recommendedName>
        <fullName evidence="7">Disease resistance R13L4/SHOC-2-like LRR domain-containing protein</fullName>
    </recommendedName>
</protein>
<keyword evidence="9" id="KW-1185">Reference proteome</keyword>
<evidence type="ECO:0000256" key="1">
    <source>
        <dbReference type="ARBA" id="ARBA00004370"/>
    </source>
</evidence>
<dbReference type="PRINTS" id="PR00019">
    <property type="entry name" value="LEURICHRPT"/>
</dbReference>
<name>A0ABQ8A2Y8_BRANA</name>
<comment type="caution">
    <text evidence="8">The sequence shown here is derived from an EMBL/GenBank/DDBJ whole genome shotgun (WGS) entry which is preliminary data.</text>
</comment>
<dbReference type="SMART" id="SM00365">
    <property type="entry name" value="LRR_SD22"/>
    <property type="match status" value="10"/>
</dbReference>
<keyword evidence="4" id="KW-0677">Repeat</keyword>
<evidence type="ECO:0000256" key="2">
    <source>
        <dbReference type="ARBA" id="ARBA00022614"/>
    </source>
</evidence>
<dbReference type="Gene3D" id="3.80.10.10">
    <property type="entry name" value="Ribonuclease Inhibitor"/>
    <property type="match status" value="4"/>
</dbReference>
<dbReference type="Pfam" id="PF23598">
    <property type="entry name" value="LRR_14"/>
    <property type="match status" value="2"/>
</dbReference>
<proteinExistence type="predicted"/>
<dbReference type="InterPro" id="IPR055414">
    <property type="entry name" value="LRR_R13L4/SHOC2-like"/>
</dbReference>
<sequence>MTYVACGPHQTQALTEFMNEFDSSHCNLSDPFNGVWCDNSTGAVTMIRLQDCLSGILKPNSSLFKLHHLRYLDLNHNNFTSSSLPSEFGSLDRLEYLSLYSNGFVGQVPSSFNSLSRLSVLDLTRNELTGSFPLLRNLTKLSDLSLAGNQFSGTLNPNSTSLFELHHLRFLGLGYNKFSSSLPSEFGNLNKLEYLSLKSNDFSGQVPPTISNLTSLKELYLQDNQLTGSFPLVQNLTMLSAIDVSDNHFSGTIPSSLTTIPFFGNDFIGSIEFPNSSTPSRLEYLYLGNNHFEGKIIDPISKLINLIHLDLSFLNTSYPIDVSLFSSLKSLLKLDLSGNSISPASLGPKLDISKNLEVLKLSGCGITEFPSILKILDKLKNIDLSDNIIKGEVPEWLWKLPRPVDVLINSSVKNLFMEQNRFEGAIPALPLSINIFSASQNRFTGNIPLSICNCRSLTDLSLSYNNLTGPIPQCLSNLTFVNLRKNSLEGSIPDAFYKSASLQTLDVGHNRLTGKLPSSLQNCSSLEFLVVDHNRIKDKIPFWLKTLPNLKVIILSSNKFYGSISPPDQGPLGFPELRIFEISDNHFTGSLPPTYFVNWKASSLTMNEDRDLYMVHRTTASRRLYFASVETIDLRYKGLSMEQEMVLTSYAAIDFSGNRIEGQIPESIGLLKALIALNLSNNAFTGHIPLSLANLKKLESLDLSRNQLSGTIPSGLGTLSFLAYINVSHNHLKGEIPQGTQITGQAKSSFEGNAGLCGLPLQETCFGTIAPPTQQPPKEEDEQVLNWKGVAIGYGLGVLLGLAIAQLIASYKPEWLVKIIARTNRDVDYENQGNDDTSDYEFNLHVLPPHLSSYFRSLRSEILCLLIFKWQI</sequence>
<dbReference type="SMART" id="SM00369">
    <property type="entry name" value="LRR_TYP"/>
    <property type="match status" value="7"/>
</dbReference>
<dbReference type="Pfam" id="PF13516">
    <property type="entry name" value="LRR_6"/>
    <property type="match status" value="1"/>
</dbReference>
<keyword evidence="2" id="KW-0433">Leucine-rich repeat</keyword>
<dbReference type="PANTHER" id="PTHR45974">
    <property type="entry name" value="RECEPTOR-LIKE PROTEIN 55"/>
    <property type="match status" value="1"/>
</dbReference>
<dbReference type="InterPro" id="IPR001611">
    <property type="entry name" value="Leu-rich_rpt"/>
</dbReference>
<evidence type="ECO:0000313" key="8">
    <source>
        <dbReference type="EMBL" id="KAH0886672.1"/>
    </source>
</evidence>
<evidence type="ECO:0000256" key="6">
    <source>
        <dbReference type="ARBA" id="ARBA00023180"/>
    </source>
</evidence>
<reference evidence="8 9" key="1">
    <citation type="submission" date="2021-05" db="EMBL/GenBank/DDBJ databases">
        <title>Genome Assembly of Synthetic Allotetraploid Brassica napus Reveals Homoeologous Exchanges between Subgenomes.</title>
        <authorList>
            <person name="Davis J.T."/>
        </authorList>
    </citation>
    <scope>NUCLEOTIDE SEQUENCE [LARGE SCALE GENOMIC DNA]</scope>
    <source>
        <strain evidence="9">cv. Da-Ae</strain>
        <tissue evidence="8">Seedling</tissue>
    </source>
</reference>
<dbReference type="InterPro" id="IPR003591">
    <property type="entry name" value="Leu-rich_rpt_typical-subtyp"/>
</dbReference>
<accession>A0ABQ8A2Y8</accession>
<dbReference type="SUPFAM" id="SSF52047">
    <property type="entry name" value="RNI-like"/>
    <property type="match status" value="1"/>
</dbReference>
<keyword evidence="5" id="KW-0472">Membrane</keyword>